<comment type="caution">
    <text evidence="7">The sequence shown here is derived from an EMBL/GenBank/DDBJ whole genome shotgun (WGS) entry which is preliminary data.</text>
</comment>
<evidence type="ECO:0000256" key="5">
    <source>
        <dbReference type="ARBA" id="ARBA00023136"/>
    </source>
</evidence>
<reference evidence="7 8" key="1">
    <citation type="submission" date="2019-07" db="EMBL/GenBank/DDBJ databases">
        <title>Whole genome shotgun sequence of Knoellia locipacati NBRC 109775.</title>
        <authorList>
            <person name="Hosoyama A."/>
            <person name="Uohara A."/>
            <person name="Ohji S."/>
            <person name="Ichikawa N."/>
        </authorList>
    </citation>
    <scope>NUCLEOTIDE SEQUENCE [LARGE SCALE GENOMIC DNA]</scope>
    <source>
        <strain evidence="7 8">NBRC 109775</strain>
    </source>
</reference>
<dbReference type="AlphaFoldDB" id="A0A512SZ78"/>
<dbReference type="Pfam" id="PF01810">
    <property type="entry name" value="LysE"/>
    <property type="match status" value="1"/>
</dbReference>
<feature type="transmembrane region" description="Helical" evidence="6">
    <location>
        <begin position="105"/>
        <end position="126"/>
    </location>
</feature>
<feature type="transmembrane region" description="Helical" evidence="6">
    <location>
        <begin position="72"/>
        <end position="93"/>
    </location>
</feature>
<dbReference type="OrthoDB" id="5638726at2"/>
<dbReference type="GO" id="GO:0005886">
    <property type="term" value="C:plasma membrane"/>
    <property type="evidence" value="ECO:0007669"/>
    <property type="project" value="UniProtKB-SubCell"/>
</dbReference>
<keyword evidence="3 6" id="KW-0812">Transmembrane</keyword>
<dbReference type="PANTHER" id="PTHR30086:SF20">
    <property type="entry name" value="ARGININE EXPORTER PROTEIN ARGO-RELATED"/>
    <property type="match status" value="1"/>
</dbReference>
<name>A0A512SZ78_9MICO</name>
<dbReference type="RefSeq" id="WP_147063372.1">
    <property type="nucleotide sequence ID" value="NZ_BAABDN010000001.1"/>
</dbReference>
<accession>A0A512SZ78</accession>
<dbReference type="GO" id="GO:0015171">
    <property type="term" value="F:amino acid transmembrane transporter activity"/>
    <property type="evidence" value="ECO:0007669"/>
    <property type="project" value="TreeGrafter"/>
</dbReference>
<feature type="transmembrane region" description="Helical" evidence="6">
    <location>
        <begin position="6"/>
        <end position="30"/>
    </location>
</feature>
<evidence type="ECO:0000313" key="8">
    <source>
        <dbReference type="Proteomes" id="UP000321793"/>
    </source>
</evidence>
<dbReference type="EMBL" id="BKBA01000004">
    <property type="protein sequence ID" value="GEQ13257.1"/>
    <property type="molecule type" value="Genomic_DNA"/>
</dbReference>
<keyword evidence="4 6" id="KW-1133">Transmembrane helix</keyword>
<evidence type="ECO:0000256" key="2">
    <source>
        <dbReference type="ARBA" id="ARBA00022475"/>
    </source>
</evidence>
<evidence type="ECO:0000256" key="1">
    <source>
        <dbReference type="ARBA" id="ARBA00004651"/>
    </source>
</evidence>
<feature type="transmembrane region" description="Helical" evidence="6">
    <location>
        <begin position="146"/>
        <end position="167"/>
    </location>
</feature>
<evidence type="ECO:0000256" key="3">
    <source>
        <dbReference type="ARBA" id="ARBA00022692"/>
    </source>
</evidence>
<protein>
    <submittedName>
        <fullName evidence="7">Amino acid transporter</fullName>
    </submittedName>
</protein>
<dbReference type="Proteomes" id="UP000321793">
    <property type="component" value="Unassembled WGS sequence"/>
</dbReference>
<organism evidence="7 8">
    <name type="scientific">Knoellia locipacati</name>
    <dbReference type="NCBI Taxonomy" id="882824"/>
    <lineage>
        <taxon>Bacteria</taxon>
        <taxon>Bacillati</taxon>
        <taxon>Actinomycetota</taxon>
        <taxon>Actinomycetes</taxon>
        <taxon>Micrococcales</taxon>
        <taxon>Intrasporangiaceae</taxon>
        <taxon>Knoellia</taxon>
    </lineage>
</organism>
<sequence>MNTTILAATLSGLLSGFSLIIAIGAQNAFVLRQGIARDRVGVVVAICALSDLVLIVAGVLGVGALVESRPGLLRVITGAGAAYLVWFGIRSLLSARHPQALSASAAGRGSAALTAVALTWLNPHVYLDTVLLLGNLSTAHGPTGRWWFGAGAGVASVVWFTALGYAAHLASRWLARPRVWQVIEVLIGVVMFALAAMLLRATF</sequence>
<dbReference type="InterPro" id="IPR001123">
    <property type="entry name" value="LeuE-type"/>
</dbReference>
<feature type="transmembrane region" description="Helical" evidence="6">
    <location>
        <begin position="42"/>
        <end position="66"/>
    </location>
</feature>
<proteinExistence type="predicted"/>
<comment type="subcellular location">
    <subcellularLocation>
        <location evidence="1">Cell membrane</location>
        <topology evidence="1">Multi-pass membrane protein</topology>
    </subcellularLocation>
</comment>
<keyword evidence="8" id="KW-1185">Reference proteome</keyword>
<evidence type="ECO:0000256" key="6">
    <source>
        <dbReference type="SAM" id="Phobius"/>
    </source>
</evidence>
<evidence type="ECO:0000313" key="7">
    <source>
        <dbReference type="EMBL" id="GEQ13257.1"/>
    </source>
</evidence>
<dbReference type="PANTHER" id="PTHR30086">
    <property type="entry name" value="ARGININE EXPORTER PROTEIN ARGO"/>
    <property type="match status" value="1"/>
</dbReference>
<feature type="transmembrane region" description="Helical" evidence="6">
    <location>
        <begin position="179"/>
        <end position="199"/>
    </location>
</feature>
<gene>
    <name evidence="7" type="ORF">KLO01_13040</name>
</gene>
<evidence type="ECO:0000256" key="4">
    <source>
        <dbReference type="ARBA" id="ARBA00022989"/>
    </source>
</evidence>
<keyword evidence="2" id="KW-1003">Cell membrane</keyword>
<keyword evidence="5 6" id="KW-0472">Membrane</keyword>